<dbReference type="SUPFAM" id="SSF52540">
    <property type="entry name" value="P-loop containing nucleoside triphosphate hydrolases"/>
    <property type="match status" value="1"/>
</dbReference>
<evidence type="ECO:0000256" key="2">
    <source>
        <dbReference type="ARBA" id="ARBA00022741"/>
    </source>
</evidence>
<reference evidence="7 9" key="1">
    <citation type="submission" date="2017-07" db="EMBL/GenBank/DDBJ databases">
        <title>Tamlnaduibacter salinus (Mi-7) genome sequencing.</title>
        <authorList>
            <person name="Verma A."/>
            <person name="Krishnamurthi S."/>
        </authorList>
    </citation>
    <scope>NUCLEOTIDE SEQUENCE [LARGE SCALE GENOMIC DNA]</scope>
    <source>
        <strain evidence="7 9">Mi-7</strain>
    </source>
</reference>
<keyword evidence="2" id="KW-0547">Nucleotide-binding</keyword>
<dbReference type="InterPro" id="IPR003439">
    <property type="entry name" value="ABC_transporter-like_ATP-bd"/>
</dbReference>
<dbReference type="Proteomes" id="UP000245887">
    <property type="component" value="Unassembled WGS sequence"/>
</dbReference>
<dbReference type="PANTHER" id="PTHR42794:SF1">
    <property type="entry name" value="HEMIN IMPORT ATP-BINDING PROTEIN HMUV"/>
    <property type="match status" value="1"/>
</dbReference>
<dbReference type="PANTHER" id="PTHR42794">
    <property type="entry name" value="HEMIN IMPORT ATP-BINDING PROTEIN HMUV"/>
    <property type="match status" value="1"/>
</dbReference>
<evidence type="ECO:0000256" key="5">
    <source>
        <dbReference type="ARBA" id="ARBA00037066"/>
    </source>
</evidence>
<dbReference type="Gene3D" id="3.40.50.300">
    <property type="entry name" value="P-loop containing nucleotide triphosphate hydrolases"/>
    <property type="match status" value="1"/>
</dbReference>
<dbReference type="Pfam" id="PF00005">
    <property type="entry name" value="ABC_tran"/>
    <property type="match status" value="1"/>
</dbReference>
<dbReference type="RefSeq" id="WP_095610575.1">
    <property type="nucleotide sequence ID" value="NZ_NMPM01000024.1"/>
</dbReference>
<evidence type="ECO:0000313" key="8">
    <source>
        <dbReference type="EMBL" id="PVY78162.1"/>
    </source>
</evidence>
<comment type="function">
    <text evidence="5">Part of the ABC transporter complex HmuTUV involved in hemin import. Responsible for energy coupling to the transport system.</text>
</comment>
<keyword evidence="1" id="KW-0813">Transport</keyword>
<evidence type="ECO:0000256" key="1">
    <source>
        <dbReference type="ARBA" id="ARBA00022448"/>
    </source>
</evidence>
<proteinExistence type="predicted"/>
<evidence type="ECO:0000313" key="9">
    <source>
        <dbReference type="Proteomes" id="UP000218332"/>
    </source>
</evidence>
<feature type="domain" description="ABC transporter" evidence="6">
    <location>
        <begin position="4"/>
        <end position="215"/>
    </location>
</feature>
<dbReference type="Proteomes" id="UP000218332">
    <property type="component" value="Unassembled WGS sequence"/>
</dbReference>
<keyword evidence="9" id="KW-1185">Reference proteome</keyword>
<comment type="caution">
    <text evidence="7">The sequence shown here is derived from an EMBL/GenBank/DDBJ whole genome shotgun (WGS) entry which is preliminary data.</text>
</comment>
<dbReference type="InterPro" id="IPR027417">
    <property type="entry name" value="P-loop_NTPase"/>
</dbReference>
<gene>
    <name evidence="8" type="ORF">C8D92_102198</name>
    <name evidence="7" type="ORF">CF392_06090</name>
</gene>
<dbReference type="EMBL" id="NMPM01000024">
    <property type="protein sequence ID" value="PAV26401.1"/>
    <property type="molecule type" value="Genomic_DNA"/>
</dbReference>
<name>A0A2A2I308_9GAMM</name>
<dbReference type="OrthoDB" id="5292475at2"/>
<evidence type="ECO:0000259" key="6">
    <source>
        <dbReference type="PROSITE" id="PS50893"/>
    </source>
</evidence>
<protein>
    <submittedName>
        <fullName evidence="7">ABC transporter</fullName>
    </submittedName>
    <submittedName>
        <fullName evidence="8">Phosphonate transport system ATP-binding protein</fullName>
    </submittedName>
</protein>
<dbReference type="GO" id="GO:0005524">
    <property type="term" value="F:ATP binding"/>
    <property type="evidence" value="ECO:0007669"/>
    <property type="project" value="UniProtKB-KW"/>
</dbReference>
<evidence type="ECO:0000256" key="3">
    <source>
        <dbReference type="ARBA" id="ARBA00022840"/>
    </source>
</evidence>
<evidence type="ECO:0000256" key="4">
    <source>
        <dbReference type="ARBA" id="ARBA00022967"/>
    </source>
</evidence>
<reference evidence="8 10" key="2">
    <citation type="submission" date="2018-04" db="EMBL/GenBank/DDBJ databases">
        <title>Genomic Encyclopedia of Type Strains, Phase IV (KMG-IV): sequencing the most valuable type-strain genomes for metagenomic binning, comparative biology and taxonomic classification.</title>
        <authorList>
            <person name="Goeker M."/>
        </authorList>
    </citation>
    <scope>NUCLEOTIDE SEQUENCE [LARGE SCALE GENOMIC DNA]</scope>
    <source>
        <strain evidence="8 10">DSM 28688</strain>
    </source>
</reference>
<dbReference type="PROSITE" id="PS50893">
    <property type="entry name" value="ABC_TRANSPORTER_2"/>
    <property type="match status" value="1"/>
</dbReference>
<dbReference type="EMBL" id="QEKQ01000002">
    <property type="protein sequence ID" value="PVY78162.1"/>
    <property type="molecule type" value="Genomic_DNA"/>
</dbReference>
<keyword evidence="3 8" id="KW-0067">ATP-binding</keyword>
<evidence type="ECO:0000313" key="7">
    <source>
        <dbReference type="EMBL" id="PAV26401.1"/>
    </source>
</evidence>
<sequence length="216" mass="23521">MDAVHLRNLSAAYGGQQVLGPLSLQIQPGERIGLVGRSGAGKSTLLNLLYDQVRDRAALVPQEQGLVQALSVFHNVYMGRLNHYSAWYNLLNLLWPQRRELAVIEPLLERLGIGKKRRSPVAQLSGGQKQRTAVARALFQNAPMLLADEPVSALDGPLAHVVMGFMTEAYDTSVVALHDIDLALAYTTRIVGIQDGQIALDAPSHTLSPADILPLY</sequence>
<organism evidence="7 9">
    <name type="scientific">Tamilnaduibacter salinus</name>
    <dbReference type="NCBI Taxonomy" id="1484056"/>
    <lineage>
        <taxon>Bacteria</taxon>
        <taxon>Pseudomonadati</taxon>
        <taxon>Pseudomonadota</taxon>
        <taxon>Gammaproteobacteria</taxon>
        <taxon>Pseudomonadales</taxon>
        <taxon>Marinobacteraceae</taxon>
        <taxon>Tamilnaduibacter</taxon>
    </lineage>
</organism>
<accession>A0A2A2I308</accession>
<dbReference type="InterPro" id="IPR003593">
    <property type="entry name" value="AAA+_ATPase"/>
</dbReference>
<keyword evidence="4" id="KW-1278">Translocase</keyword>
<dbReference type="GO" id="GO:0016887">
    <property type="term" value="F:ATP hydrolysis activity"/>
    <property type="evidence" value="ECO:0007669"/>
    <property type="project" value="InterPro"/>
</dbReference>
<evidence type="ECO:0000313" key="10">
    <source>
        <dbReference type="Proteomes" id="UP000245887"/>
    </source>
</evidence>
<dbReference type="SMART" id="SM00382">
    <property type="entry name" value="AAA"/>
    <property type="match status" value="1"/>
</dbReference>
<dbReference type="AlphaFoldDB" id="A0A2A2I308"/>